<evidence type="ECO:0000313" key="2">
    <source>
        <dbReference type="EMBL" id="MDQ0103124.1"/>
    </source>
</evidence>
<evidence type="ECO:0000256" key="1">
    <source>
        <dbReference type="SAM" id="Phobius"/>
    </source>
</evidence>
<dbReference type="RefSeq" id="WP_064723077.1">
    <property type="nucleotide sequence ID" value="NZ_BDDW01000011.1"/>
</dbReference>
<accession>A0ABT9TPG2</accession>
<evidence type="ECO:0000313" key="3">
    <source>
        <dbReference type="Proteomes" id="UP001244563"/>
    </source>
</evidence>
<keyword evidence="1" id="KW-1133">Transmembrane helix</keyword>
<proteinExistence type="predicted"/>
<comment type="caution">
    <text evidence="2">The sequence shown here is derived from an EMBL/GenBank/DDBJ whole genome shotgun (WGS) entry which is preliminary data.</text>
</comment>
<feature type="transmembrane region" description="Helical" evidence="1">
    <location>
        <begin position="90"/>
        <end position="109"/>
    </location>
</feature>
<protein>
    <submittedName>
        <fullName evidence="2">Uncharacterized protein</fullName>
    </submittedName>
</protein>
<dbReference type="Proteomes" id="UP001244563">
    <property type="component" value="Unassembled WGS sequence"/>
</dbReference>
<gene>
    <name evidence="2" type="ORF">J2T10_002781</name>
</gene>
<keyword evidence="1" id="KW-0472">Membrane</keyword>
<dbReference type="EMBL" id="JAUSSW010000007">
    <property type="protein sequence ID" value="MDQ0103124.1"/>
    <property type="molecule type" value="Genomic_DNA"/>
</dbReference>
<keyword evidence="3" id="KW-1185">Reference proteome</keyword>
<name>A0ABT9TPG2_PAENI</name>
<feature type="transmembrane region" description="Helical" evidence="1">
    <location>
        <begin position="58"/>
        <end position="84"/>
    </location>
</feature>
<sequence length="137" mass="14604">MISDRKRHNEAVYAEHQAAVAAGEKRVLRNTSTGELHSYPADEIGFTPGAGQAQVSTWWGMAIVAAGAALLCIFSIVLLLAPLAQGQGPMWTALVLTALGGGVTLYAVSMSRLEYRAMRLRKLRGSPRPSPSGRADI</sequence>
<organism evidence="2 3">
    <name type="scientific">Paenarthrobacter nicotinovorans</name>
    <name type="common">Arthrobacter nicotinovorans</name>
    <dbReference type="NCBI Taxonomy" id="29320"/>
    <lineage>
        <taxon>Bacteria</taxon>
        <taxon>Bacillati</taxon>
        <taxon>Actinomycetota</taxon>
        <taxon>Actinomycetes</taxon>
        <taxon>Micrococcales</taxon>
        <taxon>Micrococcaceae</taxon>
        <taxon>Paenarthrobacter</taxon>
    </lineage>
</organism>
<reference evidence="2 3" key="1">
    <citation type="submission" date="2023-07" db="EMBL/GenBank/DDBJ databases">
        <title>Sorghum-associated microbial communities from plants grown in Nebraska, USA.</title>
        <authorList>
            <person name="Schachtman D."/>
        </authorList>
    </citation>
    <scope>NUCLEOTIDE SEQUENCE [LARGE SCALE GENOMIC DNA]</scope>
    <source>
        <strain evidence="2 3">CC523</strain>
    </source>
</reference>
<keyword evidence="1" id="KW-0812">Transmembrane</keyword>